<keyword evidence="1" id="KW-0645">Protease</keyword>
<gene>
    <name evidence="8" type="ORF">AKJ58_00930</name>
</gene>
<keyword evidence="5" id="KW-0175">Coiled coil</keyword>
<dbReference type="AlphaFoldDB" id="A0A133VNR7"/>
<feature type="region of interest" description="Disordered" evidence="6">
    <location>
        <begin position="413"/>
        <end position="436"/>
    </location>
</feature>
<dbReference type="SUPFAM" id="SSF55486">
    <property type="entry name" value="Metalloproteases ('zincins'), catalytic domain"/>
    <property type="match status" value="1"/>
</dbReference>
<dbReference type="GO" id="GO:0006508">
    <property type="term" value="P:proteolysis"/>
    <property type="evidence" value="ECO:0007669"/>
    <property type="project" value="UniProtKB-KW"/>
</dbReference>
<dbReference type="GO" id="GO:0031012">
    <property type="term" value="C:extracellular matrix"/>
    <property type="evidence" value="ECO:0007669"/>
    <property type="project" value="InterPro"/>
</dbReference>
<evidence type="ECO:0000256" key="6">
    <source>
        <dbReference type="SAM" id="MobiDB-lite"/>
    </source>
</evidence>
<evidence type="ECO:0000256" key="4">
    <source>
        <dbReference type="ARBA" id="ARBA00022833"/>
    </source>
</evidence>
<protein>
    <recommendedName>
        <fullName evidence="7">Peptidase M10 metallopeptidase domain-containing protein</fullName>
    </recommendedName>
</protein>
<proteinExistence type="predicted"/>
<accession>A0A133VNR7</accession>
<organism evidence="8 9">
    <name type="scientific">candidate division MSBL1 archaeon SCGC-AAA385D11</name>
    <dbReference type="NCBI Taxonomy" id="1698286"/>
    <lineage>
        <taxon>Archaea</taxon>
        <taxon>Methanobacteriati</taxon>
        <taxon>Methanobacteriota</taxon>
        <taxon>candidate division MSBL1</taxon>
    </lineage>
</organism>
<dbReference type="InterPro" id="IPR024079">
    <property type="entry name" value="MetalloPept_cat_dom_sf"/>
</dbReference>
<evidence type="ECO:0000313" key="8">
    <source>
        <dbReference type="EMBL" id="KXB08099.1"/>
    </source>
</evidence>
<name>A0A133VNR7_9EURY</name>
<feature type="coiled-coil region" evidence="5">
    <location>
        <begin position="175"/>
        <end position="202"/>
    </location>
</feature>
<dbReference type="Proteomes" id="UP000070256">
    <property type="component" value="Unassembled WGS sequence"/>
</dbReference>
<dbReference type="InterPro" id="IPR001818">
    <property type="entry name" value="Pept_M10_metallopeptidase"/>
</dbReference>
<keyword evidence="4" id="KW-0862">Zinc</keyword>
<dbReference type="Pfam" id="PF00413">
    <property type="entry name" value="Peptidase_M10"/>
    <property type="match status" value="1"/>
</dbReference>
<dbReference type="GO" id="GO:0008270">
    <property type="term" value="F:zinc ion binding"/>
    <property type="evidence" value="ECO:0007669"/>
    <property type="project" value="InterPro"/>
</dbReference>
<keyword evidence="9" id="KW-1185">Reference proteome</keyword>
<evidence type="ECO:0000256" key="5">
    <source>
        <dbReference type="SAM" id="Coils"/>
    </source>
</evidence>
<evidence type="ECO:0000256" key="1">
    <source>
        <dbReference type="ARBA" id="ARBA00022670"/>
    </source>
</evidence>
<sequence>MLSNSQAGVATAAVMVAIVAVVSGAVGTPIIVDEIDVQPDSPLYGLERAGEKIKEITLAGGQNWQLDRARERTEEYLSIVEKRIVRNHVELLDDSGERLSNAIESAEDKKGLEEAREVIDWHIRVLENLQGKENLPDVAKTAISLAISRSAKGEIVLADVISGELPSGRLSESVREEIRSQVESVREKARSLKDEIKENLGKGASVHELVQNIEIGTAGELRRKFVEMAEKGKAEEYTDLIEEAQNRFNVAARNAEDNVGLRRALEAIRNHIRVLENVKEKVPDAARPAISRALVRSSWQERVLENIENKLEEGRVPPGLIKEELENEGVALENLMTRLENLGLPPGILKEILENREIPLEDLKEFLEERRLPRGILKEILENRGISPENLVGILENDWLPFVHERGQLPGWVPGPPPWAGPEERLGGEHEETEEEGQGYRLLNGIRIQSPPANYSINPTNDYGLDENALTREISEAFETWGAQTSVELFDDNILTTDKSGFQEDGDNVISFAPLEETGVAAETRIWYDEETKNVLEFDIVLNSTVEWGIDPDGEGPEKISAFDVRNIVTHEAGHTLILLDITDEDYAHLTMYHQSEPGSTLKISLENGDIEGLHELYGE</sequence>
<evidence type="ECO:0000259" key="7">
    <source>
        <dbReference type="Pfam" id="PF00413"/>
    </source>
</evidence>
<comment type="caution">
    <text evidence="8">The sequence shown here is derived from an EMBL/GenBank/DDBJ whole genome shotgun (WGS) entry which is preliminary data.</text>
</comment>
<evidence type="ECO:0000256" key="2">
    <source>
        <dbReference type="ARBA" id="ARBA00022723"/>
    </source>
</evidence>
<dbReference type="PATRIC" id="fig|1698286.3.peg.47"/>
<evidence type="ECO:0000313" key="9">
    <source>
        <dbReference type="Proteomes" id="UP000070256"/>
    </source>
</evidence>
<keyword evidence="3" id="KW-0378">Hydrolase</keyword>
<dbReference type="EMBL" id="LHYK01000012">
    <property type="protein sequence ID" value="KXB08099.1"/>
    <property type="molecule type" value="Genomic_DNA"/>
</dbReference>
<dbReference type="Gene3D" id="3.40.390.10">
    <property type="entry name" value="Collagenase (Catalytic Domain)"/>
    <property type="match status" value="1"/>
</dbReference>
<keyword evidence="2" id="KW-0479">Metal-binding</keyword>
<evidence type="ECO:0000256" key="3">
    <source>
        <dbReference type="ARBA" id="ARBA00022801"/>
    </source>
</evidence>
<reference evidence="8 9" key="1">
    <citation type="journal article" date="2016" name="Sci. Rep.">
        <title>Metabolic traits of an uncultured archaeal lineage -MSBL1- from brine pools of the Red Sea.</title>
        <authorList>
            <person name="Mwirichia R."/>
            <person name="Alam I."/>
            <person name="Rashid M."/>
            <person name="Vinu M."/>
            <person name="Ba-Alawi W."/>
            <person name="Anthony Kamau A."/>
            <person name="Kamanda Ngugi D."/>
            <person name="Goker M."/>
            <person name="Klenk H.P."/>
            <person name="Bajic V."/>
            <person name="Stingl U."/>
        </authorList>
    </citation>
    <scope>NUCLEOTIDE SEQUENCE [LARGE SCALE GENOMIC DNA]</scope>
    <source>
        <strain evidence="8">SCGC-AAA385D11</strain>
    </source>
</reference>
<feature type="coiled-coil region" evidence="5">
    <location>
        <begin position="234"/>
        <end position="281"/>
    </location>
</feature>
<dbReference type="GO" id="GO:0004222">
    <property type="term" value="F:metalloendopeptidase activity"/>
    <property type="evidence" value="ECO:0007669"/>
    <property type="project" value="InterPro"/>
</dbReference>
<feature type="domain" description="Peptidase M10 metallopeptidase" evidence="7">
    <location>
        <begin position="454"/>
        <end position="619"/>
    </location>
</feature>